<evidence type="ECO:0000256" key="3">
    <source>
        <dbReference type="ARBA" id="ARBA00022723"/>
    </source>
</evidence>
<name>A0ABS5R095_9LACO</name>
<comment type="caution">
    <text evidence="9">The sequence shown here is derived from an EMBL/GenBank/DDBJ whole genome shotgun (WGS) entry which is preliminary data.</text>
</comment>
<dbReference type="InterPro" id="IPR048327">
    <property type="entry name" value="Dyp_perox_N"/>
</dbReference>
<dbReference type="NCBIfam" id="TIGR01413">
    <property type="entry name" value="Dyp_perox_fam"/>
    <property type="match status" value="1"/>
</dbReference>
<dbReference type="Pfam" id="PF04261">
    <property type="entry name" value="Dyp_perox_N"/>
    <property type="match status" value="1"/>
</dbReference>
<organism evidence="9 10">
    <name type="scientific">Fructobacillus broussonetiae</name>
    <dbReference type="NCBI Taxonomy" id="2713173"/>
    <lineage>
        <taxon>Bacteria</taxon>
        <taxon>Bacillati</taxon>
        <taxon>Bacillota</taxon>
        <taxon>Bacilli</taxon>
        <taxon>Lactobacillales</taxon>
        <taxon>Lactobacillaceae</taxon>
        <taxon>Fructobacillus</taxon>
    </lineage>
</organism>
<dbReference type="Proteomes" id="UP001519504">
    <property type="component" value="Unassembled WGS sequence"/>
</dbReference>
<sequence length="320" mass="36596">MPINPAKAQDVWKDIGQSVQFTVLKFKEDASQEDLQELIQEFADRSQAIIRSLTIRDGQQDGSPSTLKVAFGISNHAWDILFPNTKKPKELETYETLSGPEYSMPATEGDLFFHIRANNQAIVVECQTQFMKFLKDYVEVLDSTQGFRYFEGRAIIGFIDGTEAPAMADAAPYAIIGDEDPDYINGSYAFAQKWRHNMDFWNKMKTEHQEAAVGREKFTDLELEDEDKYKNAHNKASQYEEDGEEQKIIRMNVPYSDPATGNTGTYFMGYSRYWHVTKGMLINMLDQSDFLLTFSDILSGQLFFIPSREKLEEIADGELN</sequence>
<evidence type="ECO:0000256" key="4">
    <source>
        <dbReference type="ARBA" id="ARBA00023002"/>
    </source>
</evidence>
<gene>
    <name evidence="9" type="ORF">G6R29_04360</name>
</gene>
<dbReference type="PANTHER" id="PTHR30521:SF0">
    <property type="entry name" value="DYP-TYPE PEROXIDASE FAMILY PROTEIN"/>
    <property type="match status" value="1"/>
</dbReference>
<evidence type="ECO:0000256" key="5">
    <source>
        <dbReference type="ARBA" id="ARBA00023004"/>
    </source>
</evidence>
<dbReference type="PANTHER" id="PTHR30521">
    <property type="entry name" value="DEFERROCHELATASE/PEROXIDASE"/>
    <property type="match status" value="1"/>
</dbReference>
<comment type="similarity">
    <text evidence="6">Belongs to the DyP-type peroxidase family.</text>
</comment>
<evidence type="ECO:0000259" key="7">
    <source>
        <dbReference type="Pfam" id="PF04261"/>
    </source>
</evidence>
<reference evidence="9 10" key="1">
    <citation type="submission" date="2020-02" db="EMBL/GenBank/DDBJ databases">
        <title>Fructobacillus sp. isolated from paper mulberry of Taiwan.</title>
        <authorList>
            <person name="Lin S.-T."/>
        </authorList>
    </citation>
    <scope>NUCLEOTIDE SEQUENCE [LARGE SCALE GENOMIC DNA]</scope>
    <source>
        <strain evidence="9 10">M2-14</strain>
    </source>
</reference>
<evidence type="ECO:0000256" key="6">
    <source>
        <dbReference type="ARBA" id="ARBA00025737"/>
    </source>
</evidence>
<accession>A0ABS5R095</accession>
<dbReference type="EMBL" id="JAAMFK010000004">
    <property type="protein sequence ID" value="MBS9338856.1"/>
    <property type="molecule type" value="Genomic_DNA"/>
</dbReference>
<comment type="cofactor">
    <cofactor evidence="1">
        <name>heme b</name>
        <dbReference type="ChEBI" id="CHEBI:60344"/>
    </cofactor>
</comment>
<dbReference type="Pfam" id="PF20628">
    <property type="entry name" value="Dyp_perox_C"/>
    <property type="match status" value="1"/>
</dbReference>
<keyword evidence="2 9" id="KW-0575">Peroxidase</keyword>
<dbReference type="InterPro" id="IPR011008">
    <property type="entry name" value="Dimeric_a/b-barrel"/>
</dbReference>
<dbReference type="PROSITE" id="PS51404">
    <property type="entry name" value="DYP_PEROXIDASE"/>
    <property type="match status" value="1"/>
</dbReference>
<dbReference type="RefSeq" id="WP_213809137.1">
    <property type="nucleotide sequence ID" value="NZ_JAAMFK010000004.1"/>
</dbReference>
<dbReference type="SUPFAM" id="SSF54909">
    <property type="entry name" value="Dimeric alpha+beta barrel"/>
    <property type="match status" value="1"/>
</dbReference>
<protein>
    <submittedName>
        <fullName evidence="9">Dyp-type peroxidase</fullName>
    </submittedName>
</protein>
<evidence type="ECO:0000313" key="9">
    <source>
        <dbReference type="EMBL" id="MBS9338856.1"/>
    </source>
</evidence>
<proteinExistence type="inferred from homology"/>
<keyword evidence="4" id="KW-0560">Oxidoreductase</keyword>
<dbReference type="InterPro" id="IPR006314">
    <property type="entry name" value="Dyp_peroxidase"/>
</dbReference>
<dbReference type="InterPro" id="IPR048328">
    <property type="entry name" value="Dyp_perox_C"/>
</dbReference>
<keyword evidence="10" id="KW-1185">Reference proteome</keyword>
<feature type="domain" description="Dyp-type peroxidase N-terminal" evidence="7">
    <location>
        <begin position="13"/>
        <end position="148"/>
    </location>
</feature>
<dbReference type="GO" id="GO:0004601">
    <property type="term" value="F:peroxidase activity"/>
    <property type="evidence" value="ECO:0007669"/>
    <property type="project" value="UniProtKB-KW"/>
</dbReference>
<feature type="domain" description="Dyp-type peroxidase C-terminal" evidence="8">
    <location>
        <begin position="153"/>
        <end position="309"/>
    </location>
</feature>
<evidence type="ECO:0000259" key="8">
    <source>
        <dbReference type="Pfam" id="PF20628"/>
    </source>
</evidence>
<keyword evidence="5" id="KW-0408">Iron</keyword>
<evidence type="ECO:0000256" key="2">
    <source>
        <dbReference type="ARBA" id="ARBA00022559"/>
    </source>
</evidence>
<keyword evidence="3" id="KW-0479">Metal-binding</keyword>
<evidence type="ECO:0000313" key="10">
    <source>
        <dbReference type="Proteomes" id="UP001519504"/>
    </source>
</evidence>
<evidence type="ECO:0000256" key="1">
    <source>
        <dbReference type="ARBA" id="ARBA00001970"/>
    </source>
</evidence>